<evidence type="ECO:0000256" key="9">
    <source>
        <dbReference type="ARBA" id="ARBA00023284"/>
    </source>
</evidence>
<feature type="binding site" evidence="12">
    <location>
        <begin position="183"/>
        <end position="190"/>
    </location>
    <ligand>
        <name>NAD(+)</name>
        <dbReference type="ChEBI" id="CHEBI:57540"/>
    </ligand>
</feature>
<feature type="domain" description="Pyridine nucleotide-disulphide oxidoreductase dimerisation" evidence="15">
    <location>
        <begin position="346"/>
        <end position="454"/>
    </location>
</feature>
<keyword evidence="6 14" id="KW-0560">Oxidoreductase</keyword>
<dbReference type="EC" id="1.8.1.4" evidence="2 14"/>
<comment type="miscellaneous">
    <text evidence="14">The active site is a redox-active disulfide bond.</text>
</comment>
<dbReference type="PRINTS" id="PR00368">
    <property type="entry name" value="FADPNR"/>
</dbReference>
<dbReference type="InterPro" id="IPR001100">
    <property type="entry name" value="Pyr_nuc-diS_OxRdtase"/>
</dbReference>
<evidence type="ECO:0000256" key="3">
    <source>
        <dbReference type="ARBA" id="ARBA00016961"/>
    </source>
</evidence>
<evidence type="ECO:0000256" key="6">
    <source>
        <dbReference type="ARBA" id="ARBA00023002"/>
    </source>
</evidence>
<evidence type="ECO:0000256" key="4">
    <source>
        <dbReference type="ARBA" id="ARBA00022630"/>
    </source>
</evidence>
<sequence>MIKSYDLIILGGGIAGYTAAIRASQLGLRAALIEKDRVGGTCLHKGCIPTKAFLKSAEVFQQVKNAGHFGVQTAAAALQFSKVRERKDEIVQKLYQGVQSLVKQAKVDSFTGTATFVSNESTTEHHTVIKVNDDQTLEGKHIVIATGSRSRELSTMPFNNDLVLSSDNMVELRELPQSVTIVGGGVIGVEWAAMLADFDIPVTIIEPMDRLLPAEDESISKAMQTSLEAKGVTCWTSVKDIERSNDSAAIRFIHNEEERLVENEKILVAIGREAHTSDLNLDAIGVERDGNVILINDQQQTTVPNIYAAGDCTSGPQLAHKAAWQAKTAVEHIAGLQVEGYALSDIPRCIYTTPQAASVGLTQQQLERKQRPFEAKTYPLQFNGKALIEETTGFAKLLYDPETNDLLGLHLFGDHVTEMIGIGAMSLYVNASTEELAEVILPHPTLSETINEAAKMAIGSPLHI</sequence>
<evidence type="ECO:0000256" key="11">
    <source>
        <dbReference type="PIRSR" id="PIRSR000350-2"/>
    </source>
</evidence>
<proteinExistence type="inferred from homology"/>
<accession>A0A4R6U7H9</accession>
<dbReference type="PRINTS" id="PR00411">
    <property type="entry name" value="PNDRDTASEI"/>
</dbReference>
<dbReference type="AlphaFoldDB" id="A0A4R6U7H9"/>
<dbReference type="PANTHER" id="PTHR22912:SF219">
    <property type="entry name" value="DIHYDROLIPOYL DEHYDROGENASE"/>
    <property type="match status" value="1"/>
</dbReference>
<reference evidence="17 18" key="1">
    <citation type="submission" date="2019-03" db="EMBL/GenBank/DDBJ databases">
        <title>Genomic Encyclopedia of Type Strains, Phase IV (KMG-IV): sequencing the most valuable type-strain genomes for metagenomic binning, comparative biology and taxonomic classification.</title>
        <authorList>
            <person name="Goeker M."/>
        </authorList>
    </citation>
    <scope>NUCLEOTIDE SEQUENCE [LARGE SCALE GENOMIC DNA]</scope>
    <source>
        <strain evidence="17 18">DSM 28697</strain>
    </source>
</reference>
<keyword evidence="8" id="KW-1015">Disulfide bond</keyword>
<comment type="cofactor">
    <cofactor evidence="12 14">
        <name>FAD</name>
        <dbReference type="ChEBI" id="CHEBI:57692"/>
    </cofactor>
    <text evidence="12 14">Binds 1 FAD per subunit.</text>
</comment>
<evidence type="ECO:0000256" key="10">
    <source>
        <dbReference type="ARBA" id="ARBA00049187"/>
    </source>
</evidence>
<dbReference type="Gene3D" id="3.50.50.60">
    <property type="entry name" value="FAD/NAD(P)-binding domain"/>
    <property type="match status" value="2"/>
</dbReference>
<dbReference type="Proteomes" id="UP000295632">
    <property type="component" value="Unassembled WGS sequence"/>
</dbReference>
<dbReference type="PIRSF" id="PIRSF000350">
    <property type="entry name" value="Mercury_reductase_MerA"/>
    <property type="match status" value="1"/>
</dbReference>
<gene>
    <name evidence="17" type="ORF">EV213_103211</name>
</gene>
<name>A0A4R6U7H9_9BACI</name>
<keyword evidence="9 14" id="KW-0676">Redox-active center</keyword>
<evidence type="ECO:0000256" key="5">
    <source>
        <dbReference type="ARBA" id="ARBA00022827"/>
    </source>
</evidence>
<comment type="caution">
    <text evidence="17">The sequence shown here is derived from an EMBL/GenBank/DDBJ whole genome shotgun (WGS) entry which is preliminary data.</text>
</comment>
<evidence type="ECO:0000313" key="18">
    <source>
        <dbReference type="Proteomes" id="UP000295632"/>
    </source>
</evidence>
<evidence type="ECO:0000313" key="17">
    <source>
        <dbReference type="EMBL" id="TDQ41632.1"/>
    </source>
</evidence>
<dbReference type="Gene3D" id="3.30.390.30">
    <property type="match status" value="1"/>
</dbReference>
<feature type="binding site" evidence="12">
    <location>
        <position position="311"/>
    </location>
    <ligand>
        <name>FAD</name>
        <dbReference type="ChEBI" id="CHEBI:57692"/>
    </ligand>
</feature>
<dbReference type="FunFam" id="3.30.390.30:FF:000001">
    <property type="entry name" value="Dihydrolipoyl dehydrogenase"/>
    <property type="match status" value="1"/>
</dbReference>
<dbReference type="GO" id="GO:0006103">
    <property type="term" value="P:2-oxoglutarate metabolic process"/>
    <property type="evidence" value="ECO:0007669"/>
    <property type="project" value="TreeGrafter"/>
</dbReference>
<dbReference type="PROSITE" id="PS00076">
    <property type="entry name" value="PYRIDINE_REDOX_1"/>
    <property type="match status" value="1"/>
</dbReference>
<feature type="domain" description="FAD/NAD(P)-binding" evidence="16">
    <location>
        <begin position="5"/>
        <end position="326"/>
    </location>
</feature>
<evidence type="ECO:0000256" key="12">
    <source>
        <dbReference type="PIRSR" id="PIRSR000350-3"/>
    </source>
</evidence>
<dbReference type="InterPro" id="IPR004099">
    <property type="entry name" value="Pyr_nucl-diS_OxRdtase_dimer"/>
</dbReference>
<dbReference type="Pfam" id="PF02852">
    <property type="entry name" value="Pyr_redox_dim"/>
    <property type="match status" value="1"/>
</dbReference>
<evidence type="ECO:0000256" key="1">
    <source>
        <dbReference type="ARBA" id="ARBA00007532"/>
    </source>
</evidence>
<dbReference type="Pfam" id="PF07992">
    <property type="entry name" value="Pyr_redox_2"/>
    <property type="match status" value="1"/>
</dbReference>
<feature type="binding site" evidence="12">
    <location>
        <position position="206"/>
    </location>
    <ligand>
        <name>NAD(+)</name>
        <dbReference type="ChEBI" id="CHEBI:57540"/>
    </ligand>
</feature>
<evidence type="ECO:0000256" key="2">
    <source>
        <dbReference type="ARBA" id="ARBA00012608"/>
    </source>
</evidence>
<keyword evidence="18" id="KW-1185">Reference proteome</keyword>
<dbReference type="EMBL" id="SNYJ01000003">
    <property type="protein sequence ID" value="TDQ41632.1"/>
    <property type="molecule type" value="Genomic_DNA"/>
</dbReference>
<dbReference type="RefSeq" id="WP_166639172.1">
    <property type="nucleotide sequence ID" value="NZ_SNYJ01000003.1"/>
</dbReference>
<keyword evidence="5 12" id="KW-0274">FAD</keyword>
<dbReference type="InterPro" id="IPR050151">
    <property type="entry name" value="Class-I_Pyr_Nuc-Dis_Oxidored"/>
</dbReference>
<dbReference type="InterPro" id="IPR012999">
    <property type="entry name" value="Pyr_OxRdtase_I_AS"/>
</dbReference>
<feature type="binding site" evidence="12">
    <location>
        <position position="271"/>
    </location>
    <ligand>
        <name>NAD(+)</name>
        <dbReference type="ChEBI" id="CHEBI:57540"/>
    </ligand>
</feature>
<feature type="disulfide bond" description="Redox-active" evidence="13">
    <location>
        <begin position="42"/>
        <end position="47"/>
    </location>
</feature>
<comment type="catalytic activity">
    <reaction evidence="10 14">
        <text>N(6)-[(R)-dihydrolipoyl]-L-lysyl-[protein] + NAD(+) = N(6)-[(R)-lipoyl]-L-lysyl-[protein] + NADH + H(+)</text>
        <dbReference type="Rhea" id="RHEA:15045"/>
        <dbReference type="Rhea" id="RHEA-COMP:10474"/>
        <dbReference type="Rhea" id="RHEA-COMP:10475"/>
        <dbReference type="ChEBI" id="CHEBI:15378"/>
        <dbReference type="ChEBI" id="CHEBI:57540"/>
        <dbReference type="ChEBI" id="CHEBI:57945"/>
        <dbReference type="ChEBI" id="CHEBI:83099"/>
        <dbReference type="ChEBI" id="CHEBI:83100"/>
        <dbReference type="EC" id="1.8.1.4"/>
    </reaction>
</comment>
<comment type="similarity">
    <text evidence="1 14">Belongs to the class-I pyridine nucleotide-disulfide oxidoreductase family.</text>
</comment>
<keyword evidence="12" id="KW-0547">Nucleotide-binding</keyword>
<dbReference type="InterPro" id="IPR016156">
    <property type="entry name" value="FAD/NAD-linked_Rdtase_dimer_sf"/>
</dbReference>
<evidence type="ECO:0000256" key="13">
    <source>
        <dbReference type="PIRSR" id="PIRSR000350-4"/>
    </source>
</evidence>
<dbReference type="NCBIfam" id="TIGR01350">
    <property type="entry name" value="lipoamide_DH"/>
    <property type="match status" value="1"/>
</dbReference>
<dbReference type="InterPro" id="IPR036188">
    <property type="entry name" value="FAD/NAD-bd_sf"/>
</dbReference>
<evidence type="ECO:0000259" key="15">
    <source>
        <dbReference type="Pfam" id="PF02852"/>
    </source>
</evidence>
<feature type="active site" description="Proton acceptor" evidence="11">
    <location>
        <position position="443"/>
    </location>
</feature>
<protein>
    <recommendedName>
        <fullName evidence="3 14">Dihydrolipoyl dehydrogenase</fullName>
        <ecNumber evidence="2 14">1.8.1.4</ecNumber>
    </recommendedName>
</protein>
<dbReference type="InterPro" id="IPR006258">
    <property type="entry name" value="Lipoamide_DH"/>
</dbReference>
<keyword evidence="4 14" id="KW-0285">Flavoprotein</keyword>
<feature type="binding site" evidence="12">
    <location>
        <position position="51"/>
    </location>
    <ligand>
        <name>FAD</name>
        <dbReference type="ChEBI" id="CHEBI:57692"/>
    </ligand>
</feature>
<keyword evidence="7 12" id="KW-0520">NAD</keyword>
<evidence type="ECO:0000256" key="7">
    <source>
        <dbReference type="ARBA" id="ARBA00023027"/>
    </source>
</evidence>
<dbReference type="SUPFAM" id="SSF51905">
    <property type="entry name" value="FAD/NAD(P)-binding domain"/>
    <property type="match status" value="1"/>
</dbReference>
<feature type="binding site" evidence="12">
    <location>
        <begin position="146"/>
        <end position="148"/>
    </location>
    <ligand>
        <name>FAD</name>
        <dbReference type="ChEBI" id="CHEBI:57692"/>
    </ligand>
</feature>
<evidence type="ECO:0000256" key="8">
    <source>
        <dbReference type="ARBA" id="ARBA00023157"/>
    </source>
</evidence>
<evidence type="ECO:0000259" key="16">
    <source>
        <dbReference type="Pfam" id="PF07992"/>
    </source>
</evidence>
<dbReference type="InterPro" id="IPR023753">
    <property type="entry name" value="FAD/NAD-binding_dom"/>
</dbReference>
<dbReference type="GO" id="GO:0050660">
    <property type="term" value="F:flavin adenine dinucleotide binding"/>
    <property type="evidence" value="ECO:0007669"/>
    <property type="project" value="InterPro"/>
</dbReference>
<dbReference type="PANTHER" id="PTHR22912">
    <property type="entry name" value="DISULFIDE OXIDOREDUCTASE"/>
    <property type="match status" value="1"/>
</dbReference>
<dbReference type="SUPFAM" id="SSF55424">
    <property type="entry name" value="FAD/NAD-linked reductases, dimerisation (C-terminal) domain"/>
    <property type="match status" value="1"/>
</dbReference>
<organism evidence="17 18">
    <name type="scientific">Aureibacillus halotolerans</name>
    <dbReference type="NCBI Taxonomy" id="1508390"/>
    <lineage>
        <taxon>Bacteria</taxon>
        <taxon>Bacillati</taxon>
        <taxon>Bacillota</taxon>
        <taxon>Bacilli</taxon>
        <taxon>Bacillales</taxon>
        <taxon>Bacillaceae</taxon>
        <taxon>Aureibacillus</taxon>
    </lineage>
</organism>
<dbReference type="GO" id="GO:0004148">
    <property type="term" value="F:dihydrolipoyl dehydrogenase (NADH) activity"/>
    <property type="evidence" value="ECO:0007669"/>
    <property type="project" value="UniProtKB-EC"/>
</dbReference>
<evidence type="ECO:0000256" key="14">
    <source>
        <dbReference type="RuleBase" id="RU003692"/>
    </source>
</evidence>